<sequence>VPFIIGNIQKFHNNALTGSPEGFARAYQAMINSSATVKNFMELITQTNF</sequence>
<accession>A0ACA9SA86</accession>
<reference evidence="1" key="1">
    <citation type="submission" date="2021-06" db="EMBL/GenBank/DDBJ databases">
        <authorList>
            <person name="Kallberg Y."/>
            <person name="Tangrot J."/>
            <person name="Rosling A."/>
        </authorList>
    </citation>
    <scope>NUCLEOTIDE SEQUENCE</scope>
    <source>
        <strain evidence="1">MA461A</strain>
    </source>
</reference>
<comment type="caution">
    <text evidence="1">The sequence shown here is derived from an EMBL/GenBank/DDBJ whole genome shotgun (WGS) entry which is preliminary data.</text>
</comment>
<evidence type="ECO:0000313" key="2">
    <source>
        <dbReference type="Proteomes" id="UP000789920"/>
    </source>
</evidence>
<evidence type="ECO:0000313" key="1">
    <source>
        <dbReference type="EMBL" id="CAG8833235.1"/>
    </source>
</evidence>
<gene>
    <name evidence="1" type="ORF">RPERSI_LOCUS28755</name>
</gene>
<organism evidence="1 2">
    <name type="scientific">Racocetra persica</name>
    <dbReference type="NCBI Taxonomy" id="160502"/>
    <lineage>
        <taxon>Eukaryota</taxon>
        <taxon>Fungi</taxon>
        <taxon>Fungi incertae sedis</taxon>
        <taxon>Mucoromycota</taxon>
        <taxon>Glomeromycotina</taxon>
        <taxon>Glomeromycetes</taxon>
        <taxon>Diversisporales</taxon>
        <taxon>Gigasporaceae</taxon>
        <taxon>Racocetra</taxon>
    </lineage>
</organism>
<proteinExistence type="predicted"/>
<feature type="non-terminal residue" evidence="1">
    <location>
        <position position="49"/>
    </location>
</feature>
<dbReference type="Proteomes" id="UP000789920">
    <property type="component" value="Unassembled WGS sequence"/>
</dbReference>
<keyword evidence="2" id="KW-1185">Reference proteome</keyword>
<feature type="non-terminal residue" evidence="1">
    <location>
        <position position="1"/>
    </location>
</feature>
<dbReference type="EMBL" id="CAJVQC010105940">
    <property type="protein sequence ID" value="CAG8833235.1"/>
    <property type="molecule type" value="Genomic_DNA"/>
</dbReference>
<protein>
    <submittedName>
        <fullName evidence="1">22875_t:CDS:1</fullName>
    </submittedName>
</protein>
<name>A0ACA9SA86_9GLOM</name>